<dbReference type="InterPro" id="IPR011009">
    <property type="entry name" value="Kinase-like_dom_sf"/>
</dbReference>
<evidence type="ECO:0000256" key="3">
    <source>
        <dbReference type="ARBA" id="ARBA00022777"/>
    </source>
</evidence>
<keyword evidence="7" id="KW-0812">Transmembrane</keyword>
<organism evidence="9 10">
    <name type="scientific">Stieleria neptunia</name>
    <dbReference type="NCBI Taxonomy" id="2527979"/>
    <lineage>
        <taxon>Bacteria</taxon>
        <taxon>Pseudomonadati</taxon>
        <taxon>Planctomycetota</taxon>
        <taxon>Planctomycetia</taxon>
        <taxon>Pirellulales</taxon>
        <taxon>Pirellulaceae</taxon>
        <taxon>Stieleria</taxon>
    </lineage>
</organism>
<dbReference type="GO" id="GO:0004674">
    <property type="term" value="F:protein serine/threonine kinase activity"/>
    <property type="evidence" value="ECO:0007669"/>
    <property type="project" value="UniProtKB-EC"/>
</dbReference>
<dbReference type="Gene3D" id="1.10.510.10">
    <property type="entry name" value="Transferase(Phosphotransferase) domain 1"/>
    <property type="match status" value="1"/>
</dbReference>
<keyword evidence="10" id="KW-1185">Reference proteome</keyword>
<sequence>MNPLKRFRRPNRAAKPPQAHMTWASQSVSSTITRTGLFLKKQLWVWPIVAVVLLSIVGFFVRHAIETTIKGNVSSGLQTLVELESEMLVKWFAVQESTAESLANDSQVRQTVYKLLETPEAGTPAAIGAESELHRQLATELAPALAAHDFVGFLLADNRKRILSSSHASLIGQSGIDEYDHFLDRALEGETFVSTPFPSVVMLKNSSGQTRIGVPTMYVCAPVRDASFQVVGVLALQIPPEREFTEILQLGRVGSSGESYAFDSAGVMISNSRFDEELILLGLLPDQAGSRSMLQLLVRDPGDDMTRGFRPNVRRSQLPLTKLAATAIEGQSGVDVDGYRDYRGVTVIGAWTWLPKYEIGVAMEVDSAQAFRPLVILQRAFLAIYTLLIASAIAIFVFTIIVARLQRQAREAVIEAQQLGQYTLEQKLGEGGMGVVYKGRHSMLRRPTAIKLLHADKVNEGSIARFEREVQITCQLNHPNTIAIYDYGRTPEGVFYYAMEYLDGIDLQQLVNQYGPQPEARIIHILTQICGSLFEAHSNGLVHRDVKPANVMLNRRGCQPDLIKVLDFGLVKAIDQEDRQKQSDDGMLTGTPLYMSPEAIQAPMTVDSSTDIYAVGAIGYFLLTGKPVFEAEGIAQLLQKHLEESPVLPSKRSKINVSAQLEDAIMGCLEKTRAKRPQTARDLELQLSRCQAAGQWTIEDGDRWWGRHERGLQRAPISTPNNTPITGPLNASLSGVGPMTPLDQTIDVTTNDETGDDEDARS</sequence>
<dbReference type="PROSITE" id="PS00107">
    <property type="entry name" value="PROTEIN_KINASE_ATP"/>
    <property type="match status" value="1"/>
</dbReference>
<dbReference type="KEGG" id="snep:Enr13x_32940"/>
<dbReference type="SUPFAM" id="SSF56112">
    <property type="entry name" value="Protein kinase-like (PK-like)"/>
    <property type="match status" value="1"/>
</dbReference>
<proteinExistence type="predicted"/>
<dbReference type="RefSeq" id="WP_145387593.1">
    <property type="nucleotide sequence ID" value="NZ_CP037423.1"/>
</dbReference>
<dbReference type="EC" id="2.7.11.1" evidence="9"/>
<dbReference type="AlphaFoldDB" id="A0A518HRH1"/>
<dbReference type="InterPro" id="IPR008271">
    <property type="entry name" value="Ser/Thr_kinase_AS"/>
</dbReference>
<dbReference type="PANTHER" id="PTHR43289:SF6">
    <property type="entry name" value="SERINE_THREONINE-PROTEIN KINASE NEKL-3"/>
    <property type="match status" value="1"/>
</dbReference>
<feature type="compositionally biased region" description="Acidic residues" evidence="6">
    <location>
        <begin position="753"/>
        <end position="762"/>
    </location>
</feature>
<dbReference type="EMBL" id="CP037423">
    <property type="protein sequence ID" value="QDV43437.1"/>
    <property type="molecule type" value="Genomic_DNA"/>
</dbReference>
<evidence type="ECO:0000256" key="4">
    <source>
        <dbReference type="ARBA" id="ARBA00022840"/>
    </source>
</evidence>
<accession>A0A518HRH1</accession>
<keyword evidence="3 9" id="KW-0418">Kinase</keyword>
<evidence type="ECO:0000256" key="2">
    <source>
        <dbReference type="ARBA" id="ARBA00022741"/>
    </source>
</evidence>
<dbReference type="Proteomes" id="UP000319004">
    <property type="component" value="Chromosome"/>
</dbReference>
<keyword evidence="2 5" id="KW-0547">Nucleotide-binding</keyword>
<evidence type="ECO:0000313" key="9">
    <source>
        <dbReference type="EMBL" id="QDV43437.1"/>
    </source>
</evidence>
<dbReference type="PANTHER" id="PTHR43289">
    <property type="entry name" value="MITOGEN-ACTIVATED PROTEIN KINASE KINASE KINASE 20-RELATED"/>
    <property type="match status" value="1"/>
</dbReference>
<feature type="region of interest" description="Disordered" evidence="6">
    <location>
        <begin position="714"/>
        <end position="762"/>
    </location>
</feature>
<dbReference type="OrthoDB" id="6111975at2"/>
<dbReference type="Gene3D" id="3.30.200.20">
    <property type="entry name" value="Phosphorylase Kinase, domain 1"/>
    <property type="match status" value="1"/>
</dbReference>
<feature type="compositionally biased region" description="Polar residues" evidence="6">
    <location>
        <begin position="742"/>
        <end position="752"/>
    </location>
</feature>
<dbReference type="CDD" id="cd14014">
    <property type="entry name" value="STKc_PknB_like"/>
    <property type="match status" value="1"/>
</dbReference>
<evidence type="ECO:0000256" key="5">
    <source>
        <dbReference type="PROSITE-ProRule" id="PRU10141"/>
    </source>
</evidence>
<dbReference type="SUPFAM" id="SSF103190">
    <property type="entry name" value="Sensory domain-like"/>
    <property type="match status" value="1"/>
</dbReference>
<keyword evidence="7" id="KW-0472">Membrane</keyword>
<dbReference type="CDD" id="cd18773">
    <property type="entry name" value="PDC1_HK_sensor"/>
    <property type="match status" value="1"/>
</dbReference>
<dbReference type="PROSITE" id="PS50011">
    <property type="entry name" value="PROTEIN_KINASE_DOM"/>
    <property type="match status" value="1"/>
</dbReference>
<reference evidence="9 10" key="1">
    <citation type="submission" date="2019-03" db="EMBL/GenBank/DDBJ databases">
        <title>Deep-cultivation of Planctomycetes and their phenomic and genomic characterization uncovers novel biology.</title>
        <authorList>
            <person name="Wiegand S."/>
            <person name="Jogler M."/>
            <person name="Boedeker C."/>
            <person name="Pinto D."/>
            <person name="Vollmers J."/>
            <person name="Rivas-Marin E."/>
            <person name="Kohn T."/>
            <person name="Peeters S.H."/>
            <person name="Heuer A."/>
            <person name="Rast P."/>
            <person name="Oberbeckmann S."/>
            <person name="Bunk B."/>
            <person name="Jeske O."/>
            <person name="Meyerdierks A."/>
            <person name="Storesund J.E."/>
            <person name="Kallscheuer N."/>
            <person name="Luecker S."/>
            <person name="Lage O.M."/>
            <person name="Pohl T."/>
            <person name="Merkel B.J."/>
            <person name="Hornburger P."/>
            <person name="Mueller R.-W."/>
            <person name="Bruemmer F."/>
            <person name="Labrenz M."/>
            <person name="Spormann A.M."/>
            <person name="Op den Camp H."/>
            <person name="Overmann J."/>
            <person name="Amann R."/>
            <person name="Jetten M.S.M."/>
            <person name="Mascher T."/>
            <person name="Medema M.H."/>
            <person name="Devos D.P."/>
            <person name="Kaster A.-K."/>
            <person name="Ovreas L."/>
            <person name="Rohde M."/>
            <person name="Galperin M.Y."/>
            <person name="Jogler C."/>
        </authorList>
    </citation>
    <scope>NUCLEOTIDE SEQUENCE [LARGE SCALE GENOMIC DNA]</scope>
    <source>
        <strain evidence="9 10">Enr13</strain>
    </source>
</reference>
<protein>
    <submittedName>
        <fullName evidence="9">Serine/threonine-protein kinase PknB</fullName>
        <ecNumber evidence="9">2.7.11.1</ecNumber>
    </submittedName>
</protein>
<feature type="region of interest" description="Disordered" evidence="6">
    <location>
        <begin position="1"/>
        <end position="20"/>
    </location>
</feature>
<evidence type="ECO:0000256" key="7">
    <source>
        <dbReference type="SAM" id="Phobius"/>
    </source>
</evidence>
<dbReference type="InterPro" id="IPR017441">
    <property type="entry name" value="Protein_kinase_ATP_BS"/>
</dbReference>
<dbReference type="Pfam" id="PF00069">
    <property type="entry name" value="Pkinase"/>
    <property type="match status" value="1"/>
</dbReference>
<gene>
    <name evidence="9" type="primary">pknB_13</name>
    <name evidence="9" type="ORF">Enr13x_32940</name>
</gene>
<feature type="compositionally biased region" description="Basic residues" evidence="6">
    <location>
        <begin position="1"/>
        <end position="12"/>
    </location>
</feature>
<dbReference type="InterPro" id="IPR029151">
    <property type="entry name" value="Sensor-like_sf"/>
</dbReference>
<evidence type="ECO:0000313" key="10">
    <source>
        <dbReference type="Proteomes" id="UP000319004"/>
    </source>
</evidence>
<feature type="transmembrane region" description="Helical" evidence="7">
    <location>
        <begin position="43"/>
        <end position="65"/>
    </location>
</feature>
<dbReference type="SMART" id="SM00220">
    <property type="entry name" value="S_TKc"/>
    <property type="match status" value="1"/>
</dbReference>
<keyword evidence="1 9" id="KW-0808">Transferase</keyword>
<dbReference type="PROSITE" id="PS00108">
    <property type="entry name" value="PROTEIN_KINASE_ST"/>
    <property type="match status" value="1"/>
</dbReference>
<evidence type="ECO:0000256" key="6">
    <source>
        <dbReference type="SAM" id="MobiDB-lite"/>
    </source>
</evidence>
<feature type="transmembrane region" description="Helical" evidence="7">
    <location>
        <begin position="382"/>
        <end position="403"/>
    </location>
</feature>
<evidence type="ECO:0000256" key="1">
    <source>
        <dbReference type="ARBA" id="ARBA00022679"/>
    </source>
</evidence>
<name>A0A518HRH1_9BACT</name>
<evidence type="ECO:0000259" key="8">
    <source>
        <dbReference type="PROSITE" id="PS50011"/>
    </source>
</evidence>
<feature type="binding site" evidence="5">
    <location>
        <position position="451"/>
    </location>
    <ligand>
        <name>ATP</name>
        <dbReference type="ChEBI" id="CHEBI:30616"/>
    </ligand>
</feature>
<feature type="domain" description="Protein kinase" evidence="8">
    <location>
        <begin position="422"/>
        <end position="688"/>
    </location>
</feature>
<keyword evidence="4 5" id="KW-0067">ATP-binding</keyword>
<keyword evidence="7" id="KW-1133">Transmembrane helix</keyword>
<dbReference type="InterPro" id="IPR000719">
    <property type="entry name" value="Prot_kinase_dom"/>
</dbReference>
<dbReference type="GO" id="GO:0005524">
    <property type="term" value="F:ATP binding"/>
    <property type="evidence" value="ECO:0007669"/>
    <property type="project" value="UniProtKB-UniRule"/>
</dbReference>
<feature type="compositionally biased region" description="Polar residues" evidence="6">
    <location>
        <begin position="716"/>
        <end position="733"/>
    </location>
</feature>